<evidence type="ECO:0000313" key="3">
    <source>
        <dbReference type="Proteomes" id="UP000887116"/>
    </source>
</evidence>
<protein>
    <submittedName>
        <fullName evidence="2">Uncharacterized protein</fullName>
    </submittedName>
</protein>
<organism evidence="2 3">
    <name type="scientific">Trichonephila clavata</name>
    <name type="common">Joro spider</name>
    <name type="synonym">Nephila clavata</name>
    <dbReference type="NCBI Taxonomy" id="2740835"/>
    <lineage>
        <taxon>Eukaryota</taxon>
        <taxon>Metazoa</taxon>
        <taxon>Ecdysozoa</taxon>
        <taxon>Arthropoda</taxon>
        <taxon>Chelicerata</taxon>
        <taxon>Arachnida</taxon>
        <taxon>Araneae</taxon>
        <taxon>Araneomorphae</taxon>
        <taxon>Entelegynae</taxon>
        <taxon>Araneoidea</taxon>
        <taxon>Nephilidae</taxon>
        <taxon>Trichonephila</taxon>
    </lineage>
</organism>
<sequence length="96" mass="11015">MGPTQESRLKTLSNRASQKKTRKELLDKEDPPQMYAKRQKKDVDITHCNNQFGALTVDDQQANMDVQAHHNNRRDQAQSESKPTQKDTPLPSLLIM</sequence>
<dbReference type="Proteomes" id="UP000887116">
    <property type="component" value="Unassembled WGS sequence"/>
</dbReference>
<feature type="region of interest" description="Disordered" evidence="1">
    <location>
        <begin position="57"/>
        <end position="96"/>
    </location>
</feature>
<evidence type="ECO:0000256" key="1">
    <source>
        <dbReference type="SAM" id="MobiDB-lite"/>
    </source>
</evidence>
<proteinExistence type="predicted"/>
<feature type="region of interest" description="Disordered" evidence="1">
    <location>
        <begin position="1"/>
        <end position="42"/>
    </location>
</feature>
<dbReference type="EMBL" id="BMAO01018555">
    <property type="protein sequence ID" value="GFR24286.1"/>
    <property type="molecule type" value="Genomic_DNA"/>
</dbReference>
<feature type="compositionally biased region" description="Polar residues" evidence="1">
    <location>
        <begin position="1"/>
        <end position="16"/>
    </location>
</feature>
<accession>A0A8X6HHX9</accession>
<reference evidence="2" key="1">
    <citation type="submission" date="2020-07" db="EMBL/GenBank/DDBJ databases">
        <title>Multicomponent nature underlies the extraordinary mechanical properties of spider dragline silk.</title>
        <authorList>
            <person name="Kono N."/>
            <person name="Nakamura H."/>
            <person name="Mori M."/>
            <person name="Yoshida Y."/>
            <person name="Ohtoshi R."/>
            <person name="Malay A.D."/>
            <person name="Moran D.A.P."/>
            <person name="Tomita M."/>
            <person name="Numata K."/>
            <person name="Arakawa K."/>
        </authorList>
    </citation>
    <scope>NUCLEOTIDE SEQUENCE</scope>
</reference>
<keyword evidence="3" id="KW-1185">Reference proteome</keyword>
<dbReference type="AlphaFoldDB" id="A0A8X6HHX9"/>
<comment type="caution">
    <text evidence="2">The sequence shown here is derived from an EMBL/GenBank/DDBJ whole genome shotgun (WGS) entry which is preliminary data.</text>
</comment>
<name>A0A8X6HHX9_TRICU</name>
<evidence type="ECO:0000313" key="2">
    <source>
        <dbReference type="EMBL" id="GFR24286.1"/>
    </source>
</evidence>
<gene>
    <name evidence="2" type="ORF">TNCT_625491</name>
</gene>